<dbReference type="Gramene" id="TraesCS4A02G081900.1">
    <property type="protein sequence ID" value="TraesCS4A02G081900.1.cds1"/>
    <property type="gene ID" value="TraesCS4A02G081900"/>
</dbReference>
<name>A0A3B6HSW7_WHEAT</name>
<dbReference type="Gramene" id="TraesCS4A03G0166800.1">
    <property type="protein sequence ID" value="TraesCS4A03G0166800.1.CDS1"/>
    <property type="gene ID" value="TraesCS4A03G0166800"/>
</dbReference>
<dbReference type="EnsemblPlants" id="TraesCS4A02G081900.1">
    <property type="protein sequence ID" value="TraesCS4A02G081900.1.cds1"/>
    <property type="gene ID" value="TraesCS4A02G081900"/>
</dbReference>
<dbReference type="SMR" id="A0A3B6HSW7"/>
<dbReference type="STRING" id="4565.A0A3B6HSW7"/>
<dbReference type="Proteomes" id="UP000019116">
    <property type="component" value="Chromosome 4A"/>
</dbReference>
<dbReference type="Gramene" id="TraesROB_scaffold_011471_01G000100.1">
    <property type="protein sequence ID" value="TraesROB_scaffold_011471_01G000100.1"/>
    <property type="gene ID" value="TraesROB_scaffold_011471_01G000100"/>
</dbReference>
<dbReference type="PANTHER" id="PTHR35163">
    <property type="entry name" value="OS02G0467300 PROTEIN"/>
    <property type="match status" value="1"/>
</dbReference>
<dbReference type="Gramene" id="TraesWEE_scaffold_013249_01G000100.1">
    <property type="protein sequence ID" value="TraesWEE_scaffold_013249_01G000100.1"/>
    <property type="gene ID" value="TraesWEE_scaffold_013249_01G000100"/>
</dbReference>
<feature type="coiled-coil region" evidence="1">
    <location>
        <begin position="20"/>
        <end position="106"/>
    </location>
</feature>
<evidence type="ECO:0000256" key="1">
    <source>
        <dbReference type="SAM" id="Coils"/>
    </source>
</evidence>
<accession>A0A3B6HSW7</accession>
<sequence length="137" mass="16001">MYEDNKRQRVEDTLINSFEVHNLTQEKKKLQASYEKLVEDVNALVDAQQRRVEIEKTDADTKKLEEKYEMVKNLAAAHASVIRNMKLKLAEERKNLHIQIDEMQKSVEESNVKLHESNVKLQESNLKLQGIKAILNE</sequence>
<reference evidence="2" key="1">
    <citation type="submission" date="2018-08" db="EMBL/GenBank/DDBJ databases">
        <authorList>
            <person name="Rossello M."/>
        </authorList>
    </citation>
    <scope>NUCLEOTIDE SEQUENCE [LARGE SCALE GENOMIC DNA]</scope>
    <source>
        <strain evidence="2">cv. Chinese Spring</strain>
    </source>
</reference>
<dbReference type="Gramene" id="TraesCLE_scaffold_023971_01G000300.1">
    <property type="protein sequence ID" value="TraesCLE_scaffold_023971_01G000300.1"/>
    <property type="gene ID" value="TraesCLE_scaffold_023971_01G000300"/>
</dbReference>
<evidence type="ECO:0000313" key="2">
    <source>
        <dbReference type="EnsemblPlants" id="TraesCS4A02G081900.1.cds1"/>
    </source>
</evidence>
<protein>
    <submittedName>
        <fullName evidence="2">Uncharacterized protein</fullName>
    </submittedName>
</protein>
<evidence type="ECO:0000313" key="3">
    <source>
        <dbReference type="Proteomes" id="UP000019116"/>
    </source>
</evidence>
<reference evidence="2" key="2">
    <citation type="submission" date="2018-10" db="UniProtKB">
        <authorList>
            <consortium name="EnsemblPlants"/>
        </authorList>
    </citation>
    <scope>IDENTIFICATION</scope>
</reference>
<keyword evidence="1" id="KW-0175">Coiled coil</keyword>
<keyword evidence="3" id="KW-1185">Reference proteome</keyword>
<dbReference type="OrthoDB" id="10309065at2759"/>
<dbReference type="Gramene" id="TraesCAD_scaffold_007371_01G000100.1">
    <property type="protein sequence ID" value="TraesCAD_scaffold_007371_01G000100.1"/>
    <property type="gene ID" value="TraesCAD_scaffold_007371_01G000100"/>
</dbReference>
<dbReference type="PANTHER" id="PTHR35163:SF8">
    <property type="entry name" value="GENOME ASSEMBLY, CHROMOSOME: II"/>
    <property type="match status" value="1"/>
</dbReference>
<organism evidence="2">
    <name type="scientific">Triticum aestivum</name>
    <name type="common">Wheat</name>
    <dbReference type="NCBI Taxonomy" id="4565"/>
    <lineage>
        <taxon>Eukaryota</taxon>
        <taxon>Viridiplantae</taxon>
        <taxon>Streptophyta</taxon>
        <taxon>Embryophyta</taxon>
        <taxon>Tracheophyta</taxon>
        <taxon>Spermatophyta</taxon>
        <taxon>Magnoliopsida</taxon>
        <taxon>Liliopsida</taxon>
        <taxon>Poales</taxon>
        <taxon>Poaceae</taxon>
        <taxon>BOP clade</taxon>
        <taxon>Pooideae</taxon>
        <taxon>Triticodae</taxon>
        <taxon>Triticeae</taxon>
        <taxon>Triticinae</taxon>
        <taxon>Triticum</taxon>
    </lineage>
</organism>
<proteinExistence type="predicted"/>
<dbReference type="AlphaFoldDB" id="A0A3B6HSW7"/>